<evidence type="ECO:0000313" key="2">
    <source>
        <dbReference type="Proteomes" id="UP001631969"/>
    </source>
</evidence>
<dbReference type="EMBL" id="JBJURJ010000003">
    <property type="protein sequence ID" value="MFM9327769.1"/>
    <property type="molecule type" value="Genomic_DNA"/>
</dbReference>
<name>A0ACC7NSQ9_9BACL</name>
<organism evidence="1 2">
    <name type="scientific">Paenibacillus mesotrionivorans</name>
    <dbReference type="NCBI Taxonomy" id="3160968"/>
    <lineage>
        <taxon>Bacteria</taxon>
        <taxon>Bacillati</taxon>
        <taxon>Bacillota</taxon>
        <taxon>Bacilli</taxon>
        <taxon>Bacillales</taxon>
        <taxon>Paenibacillaceae</taxon>
        <taxon>Paenibacillus</taxon>
    </lineage>
</organism>
<proteinExistence type="predicted"/>
<sequence length="408" mass="45239">MKSWFNSRSLVNKADLDRIYKYEKFSDSLWLYPEHVLSHWESTDKYIDIPEEVNRVYNMLGRPTPITRAKELEEYLGTDCKIFFKREDLLPNGSFKISSAIPQAYFGSIEGRKEVITETGAGQTGVAASLASCLFHMKSTIFMVRSSFNQKPLRRKLMEVYGSKVYPSPSEITQYGKQQLAMGNDSGSIAKATSEVFEVLSKIDNGMNIAGSLLDFTLTYNSVIGLESIAQLKEMGIKADTVIGCVGGGSSFGGLAVPFIDLCDSTEIIATESAAIPTLTKGEYKYDYADGEGESNPLLMYSLGHQYQPSHMHASGLRYHAASPIISYLVHKKRIRPVAYDEEISMKSAIQLSRLESFLVSPESSYTIQAVMETAKTYHGTGKVILALVTGCGHLDLDAYGKFIRDED</sequence>
<reference evidence="1" key="1">
    <citation type="submission" date="2024-12" db="EMBL/GenBank/DDBJ databases">
        <authorList>
            <person name="Wu N."/>
        </authorList>
    </citation>
    <scope>NUCLEOTIDE SEQUENCE</scope>
    <source>
        <strain evidence="1">P15</strain>
    </source>
</reference>
<keyword evidence="2" id="KW-1185">Reference proteome</keyword>
<protein>
    <submittedName>
        <fullName evidence="1">TrpB-like pyridoxal phosphate-dependent enzyme</fullName>
    </submittedName>
</protein>
<accession>A0ACC7NSQ9</accession>
<comment type="caution">
    <text evidence="1">The sequence shown here is derived from an EMBL/GenBank/DDBJ whole genome shotgun (WGS) entry which is preliminary data.</text>
</comment>
<dbReference type="Proteomes" id="UP001631969">
    <property type="component" value="Unassembled WGS sequence"/>
</dbReference>
<evidence type="ECO:0000313" key="1">
    <source>
        <dbReference type="EMBL" id="MFM9327769.1"/>
    </source>
</evidence>
<gene>
    <name evidence="1" type="ORF">ACI1P1_05570</name>
</gene>